<dbReference type="EMBL" id="VDEM01000112">
    <property type="protein sequence ID" value="KAF0821399.1"/>
    <property type="molecule type" value="Genomic_DNA"/>
</dbReference>
<comment type="caution">
    <text evidence="1">The sequence shown here is derived from an EMBL/GenBank/DDBJ whole genome shotgun (WGS) entry which is preliminary data.</text>
</comment>
<organism evidence="1 2">
    <name type="scientific">Cytobacillus firmus</name>
    <name type="common">Bacillus firmus</name>
    <dbReference type="NCBI Taxonomy" id="1399"/>
    <lineage>
        <taxon>Bacteria</taxon>
        <taxon>Bacillati</taxon>
        <taxon>Bacillota</taxon>
        <taxon>Bacilli</taxon>
        <taxon>Bacillales</taxon>
        <taxon>Bacillaceae</taxon>
        <taxon>Cytobacillus</taxon>
    </lineage>
</organism>
<sequence>MGNSNQEGSFLTDCSLSCDKGKPFKACLFSFFKEIIKSR</sequence>
<dbReference type="AlphaFoldDB" id="A0A800MRY8"/>
<gene>
    <name evidence="1" type="ORF">KIS1582_4896</name>
</gene>
<name>A0A800MRY8_CYTFI</name>
<dbReference type="Proteomes" id="UP000465778">
    <property type="component" value="Unassembled WGS sequence"/>
</dbReference>
<reference evidence="1 2" key="1">
    <citation type="journal article" date="2020" name="G3 (Bethesda)">
        <title>Whole Genome Sequencing and Comparative Genomics of Two Nematicidal Bacillus Strains Reveals a Wide Range of Possible Virulence Factors.</title>
        <authorList>
            <person name="Susic N."/>
            <person name="Janezic S."/>
            <person name="Rupnik M."/>
            <person name="Geric Stare B."/>
        </authorList>
    </citation>
    <scope>NUCLEOTIDE SEQUENCE [LARGE SCALE GENOMIC DNA]</scope>
    <source>
        <strain evidence="1 2">I-1582</strain>
    </source>
</reference>
<protein>
    <submittedName>
        <fullName evidence="1">Uncharacterized protein</fullName>
    </submittedName>
</protein>
<accession>A0A800MRY8</accession>
<proteinExistence type="predicted"/>
<evidence type="ECO:0000313" key="2">
    <source>
        <dbReference type="Proteomes" id="UP000465778"/>
    </source>
</evidence>
<evidence type="ECO:0000313" key="1">
    <source>
        <dbReference type="EMBL" id="KAF0821399.1"/>
    </source>
</evidence>